<evidence type="ECO:0000313" key="2">
    <source>
        <dbReference type="EMBL" id="MFC3834770.1"/>
    </source>
</evidence>
<feature type="region of interest" description="Disordered" evidence="1">
    <location>
        <begin position="232"/>
        <end position="251"/>
    </location>
</feature>
<organism evidence="2 3">
    <name type="scientific">Deinococcus rufus</name>
    <dbReference type="NCBI Taxonomy" id="2136097"/>
    <lineage>
        <taxon>Bacteria</taxon>
        <taxon>Thermotogati</taxon>
        <taxon>Deinococcota</taxon>
        <taxon>Deinococci</taxon>
        <taxon>Deinococcales</taxon>
        <taxon>Deinococcaceae</taxon>
        <taxon>Deinococcus</taxon>
    </lineage>
</organism>
<protein>
    <submittedName>
        <fullName evidence="2">Uncharacterized protein</fullName>
    </submittedName>
</protein>
<dbReference type="RefSeq" id="WP_322472244.1">
    <property type="nucleotide sequence ID" value="NZ_JBHRZG010000024.1"/>
</dbReference>
<proteinExistence type="predicted"/>
<accession>A0ABV7ZCQ5</accession>
<gene>
    <name evidence="2" type="ORF">ACFOSB_18080</name>
</gene>
<comment type="caution">
    <text evidence="2">The sequence shown here is derived from an EMBL/GenBank/DDBJ whole genome shotgun (WGS) entry which is preliminary data.</text>
</comment>
<reference evidence="3" key="1">
    <citation type="journal article" date="2019" name="Int. J. Syst. Evol. Microbiol.">
        <title>The Global Catalogue of Microorganisms (GCM) 10K type strain sequencing project: providing services to taxonomists for standard genome sequencing and annotation.</title>
        <authorList>
            <consortium name="The Broad Institute Genomics Platform"/>
            <consortium name="The Broad Institute Genome Sequencing Center for Infectious Disease"/>
            <person name="Wu L."/>
            <person name="Ma J."/>
        </authorList>
    </citation>
    <scope>NUCLEOTIDE SEQUENCE [LARGE SCALE GENOMIC DNA]</scope>
    <source>
        <strain evidence="3">CCTCC AB 2017081</strain>
    </source>
</reference>
<keyword evidence="3" id="KW-1185">Reference proteome</keyword>
<evidence type="ECO:0000256" key="1">
    <source>
        <dbReference type="SAM" id="MobiDB-lite"/>
    </source>
</evidence>
<evidence type="ECO:0000313" key="3">
    <source>
        <dbReference type="Proteomes" id="UP001595803"/>
    </source>
</evidence>
<sequence>MSAVNASVARRRGVTGQTTRRVLAALERPARTPDLVLELGLTHEDVWSALKHLHHVGWATRLQRGVYQISEAGRVALTTSGPDQAKPIRVNAKAPPVGTHWTPERTAWLERHYARLGPKRCGDLLGVHWQAVHAKATTLGLRFGEVDGYQLLTDLAALLQREYTTLYTRAKRAHVLTFPGTVATQERRSKAMVPDWWVDQIVEEIQPPAEDDVALSTLRATLGLSKTQMARRAGRDARLRTPPGHGSKGKQAQLYVSAAVAERITARYRQRRRTPSAPVVGRGGVLGAITAAGAHGTSERELYEALPCSRAAVRLYVRSLVRDGAIERCRPGTTLDPFVYRVAAHHGEAQPAQRTVVIPGRPKAGHVAQAAD</sequence>
<dbReference type="EMBL" id="JBHRZG010000024">
    <property type="protein sequence ID" value="MFC3834770.1"/>
    <property type="molecule type" value="Genomic_DNA"/>
</dbReference>
<dbReference type="Proteomes" id="UP001595803">
    <property type="component" value="Unassembled WGS sequence"/>
</dbReference>
<name>A0ABV7ZCQ5_9DEIO</name>